<dbReference type="Gene3D" id="1.20.1720.10">
    <property type="entry name" value="Multidrug resistance protein D"/>
    <property type="match status" value="1"/>
</dbReference>
<organism evidence="11 12">
    <name type="scientific">Streptomyces litchfieldiae</name>
    <dbReference type="NCBI Taxonomy" id="3075543"/>
    <lineage>
        <taxon>Bacteria</taxon>
        <taxon>Bacillati</taxon>
        <taxon>Actinomycetota</taxon>
        <taxon>Actinomycetes</taxon>
        <taxon>Kitasatosporales</taxon>
        <taxon>Streptomycetaceae</taxon>
        <taxon>Streptomyces</taxon>
    </lineage>
</organism>
<feature type="transmembrane region" description="Helical" evidence="9">
    <location>
        <begin position="195"/>
        <end position="215"/>
    </location>
</feature>
<keyword evidence="2" id="KW-0813">Transport</keyword>
<feature type="transmembrane region" description="Helical" evidence="9">
    <location>
        <begin position="359"/>
        <end position="378"/>
    </location>
</feature>
<comment type="subcellular location">
    <subcellularLocation>
        <location evidence="1">Cell membrane</location>
        <topology evidence="1">Multi-pass membrane protein</topology>
    </subcellularLocation>
</comment>
<evidence type="ECO:0000256" key="8">
    <source>
        <dbReference type="SAM" id="MobiDB-lite"/>
    </source>
</evidence>
<keyword evidence="6 9" id="KW-0472">Membrane</keyword>
<dbReference type="InterPro" id="IPR011701">
    <property type="entry name" value="MFS"/>
</dbReference>
<proteinExistence type="predicted"/>
<gene>
    <name evidence="11" type="ORF">RM590_18075</name>
</gene>
<feature type="transmembrane region" description="Helical" evidence="9">
    <location>
        <begin position="227"/>
        <end position="248"/>
    </location>
</feature>
<name>A0ABU2MSK5_9ACTN</name>
<dbReference type="Gene3D" id="1.20.1250.20">
    <property type="entry name" value="MFS general substrate transporter like domains"/>
    <property type="match status" value="1"/>
</dbReference>
<dbReference type="EMBL" id="JAVREL010000010">
    <property type="protein sequence ID" value="MDT0344505.1"/>
    <property type="molecule type" value="Genomic_DNA"/>
</dbReference>
<feature type="transmembrane region" description="Helical" evidence="9">
    <location>
        <begin position="167"/>
        <end position="189"/>
    </location>
</feature>
<dbReference type="Pfam" id="PF07690">
    <property type="entry name" value="MFS_1"/>
    <property type="match status" value="1"/>
</dbReference>
<feature type="transmembrane region" description="Helical" evidence="9">
    <location>
        <begin position="390"/>
        <end position="412"/>
    </location>
</feature>
<accession>A0ABU2MSK5</accession>
<dbReference type="RefSeq" id="WP_311705637.1">
    <property type="nucleotide sequence ID" value="NZ_JAVREL010000010.1"/>
</dbReference>
<keyword evidence="4 9" id="KW-0812">Transmembrane</keyword>
<evidence type="ECO:0000313" key="12">
    <source>
        <dbReference type="Proteomes" id="UP001183246"/>
    </source>
</evidence>
<feature type="domain" description="Major facilitator superfamily (MFS) profile" evidence="10">
    <location>
        <begin position="41"/>
        <end position="491"/>
    </location>
</feature>
<evidence type="ECO:0000256" key="3">
    <source>
        <dbReference type="ARBA" id="ARBA00022475"/>
    </source>
</evidence>
<evidence type="ECO:0000256" key="1">
    <source>
        <dbReference type="ARBA" id="ARBA00004651"/>
    </source>
</evidence>
<keyword evidence="3" id="KW-1003">Cell membrane</keyword>
<dbReference type="CDD" id="cd17321">
    <property type="entry name" value="MFS_MMR_MDR_like"/>
    <property type="match status" value="1"/>
</dbReference>
<feature type="compositionally biased region" description="Low complexity" evidence="8">
    <location>
        <begin position="10"/>
        <end position="27"/>
    </location>
</feature>
<keyword evidence="5 9" id="KW-1133">Transmembrane helix</keyword>
<evidence type="ECO:0000313" key="11">
    <source>
        <dbReference type="EMBL" id="MDT0344505.1"/>
    </source>
</evidence>
<dbReference type="PANTHER" id="PTHR42718">
    <property type="entry name" value="MAJOR FACILITATOR SUPERFAMILY MULTIDRUG TRANSPORTER MFSC"/>
    <property type="match status" value="1"/>
</dbReference>
<feature type="transmembrane region" description="Helical" evidence="9">
    <location>
        <begin position="107"/>
        <end position="126"/>
    </location>
</feature>
<feature type="transmembrane region" description="Helical" evidence="9">
    <location>
        <begin position="297"/>
        <end position="321"/>
    </location>
</feature>
<feature type="transmembrane region" description="Helical" evidence="9">
    <location>
        <begin position="467"/>
        <end position="488"/>
    </location>
</feature>
<dbReference type="PROSITE" id="PS00216">
    <property type="entry name" value="SUGAR_TRANSPORT_1"/>
    <property type="match status" value="1"/>
</dbReference>
<dbReference type="PANTHER" id="PTHR42718:SF46">
    <property type="entry name" value="BLR6921 PROTEIN"/>
    <property type="match status" value="1"/>
</dbReference>
<feature type="region of interest" description="Disordered" evidence="8">
    <location>
        <begin position="1"/>
        <end position="27"/>
    </location>
</feature>
<dbReference type="InterPro" id="IPR036259">
    <property type="entry name" value="MFS_trans_sf"/>
</dbReference>
<evidence type="ECO:0000256" key="7">
    <source>
        <dbReference type="ARBA" id="ARBA00023251"/>
    </source>
</evidence>
<dbReference type="InterPro" id="IPR020846">
    <property type="entry name" value="MFS_dom"/>
</dbReference>
<dbReference type="InterPro" id="IPR005829">
    <property type="entry name" value="Sugar_transporter_CS"/>
</dbReference>
<feature type="transmembrane region" description="Helical" evidence="9">
    <location>
        <begin position="38"/>
        <end position="56"/>
    </location>
</feature>
<feature type="transmembrane region" description="Helical" evidence="9">
    <location>
        <begin position="327"/>
        <end position="347"/>
    </location>
</feature>
<dbReference type="Proteomes" id="UP001183246">
    <property type="component" value="Unassembled WGS sequence"/>
</dbReference>
<feature type="transmembrane region" description="Helical" evidence="9">
    <location>
        <begin position="132"/>
        <end position="155"/>
    </location>
</feature>
<evidence type="ECO:0000256" key="2">
    <source>
        <dbReference type="ARBA" id="ARBA00022448"/>
    </source>
</evidence>
<sequence>MATPLTEQLADASHSPDPHAPAAPAAAPAPRQTLSGRAWGMLFVLCGALFLDALDASMKGVALPSIGADLAMSTSSLQWVVSGYVLGFGGFLLLGGRAADLLGRRRVFLLALATFLVTSVLGGLAPNGELLVAARFLTGVSAAFTAPAGLSIITTSFAEGPARNKALTIYTATGASGFSLGLVAGGLLTEVSWRWVFFAPALVAGLTLLGGLWLIPRSSRPTGPRQGFDLAGAVSVTAAMLLLVFTLIQAPEVGWGSARTLGSLVGVAALLAAFVAIERRAAAPLVRLSLLRSGAVVQANVGAMALLGAWLGALFILTLYMQDVRGWSALTTGLAVAPSGAVVVLLAPRIVAPLVARFGAPRVILAGLVAASLAYLALLPLDGDSAYATGMLPAFLLAGLAFTFAYGPLNILATNGIAAEEQGVASGLVNTSFQFGAALSLAVVTAVQRAGAGEGHSPDALLEGLSSALWVPLVVSLLGVAVVAPGVLRRRSSVR</sequence>
<comment type="caution">
    <text evidence="11">The sequence shown here is derived from an EMBL/GenBank/DDBJ whole genome shotgun (WGS) entry which is preliminary data.</text>
</comment>
<evidence type="ECO:0000256" key="4">
    <source>
        <dbReference type="ARBA" id="ARBA00022692"/>
    </source>
</evidence>
<keyword evidence="7" id="KW-0046">Antibiotic resistance</keyword>
<evidence type="ECO:0000256" key="5">
    <source>
        <dbReference type="ARBA" id="ARBA00022989"/>
    </source>
</evidence>
<feature type="transmembrane region" description="Helical" evidence="9">
    <location>
        <begin position="260"/>
        <end position="277"/>
    </location>
</feature>
<keyword evidence="12" id="KW-1185">Reference proteome</keyword>
<protein>
    <submittedName>
        <fullName evidence="11">MFS transporter</fullName>
    </submittedName>
</protein>
<evidence type="ECO:0000259" key="10">
    <source>
        <dbReference type="PROSITE" id="PS50850"/>
    </source>
</evidence>
<dbReference type="SUPFAM" id="SSF103473">
    <property type="entry name" value="MFS general substrate transporter"/>
    <property type="match status" value="1"/>
</dbReference>
<reference evidence="12" key="1">
    <citation type="submission" date="2023-07" db="EMBL/GenBank/DDBJ databases">
        <title>30 novel species of actinomycetes from the DSMZ collection.</title>
        <authorList>
            <person name="Nouioui I."/>
        </authorList>
    </citation>
    <scope>NUCLEOTIDE SEQUENCE [LARGE SCALE GENOMIC DNA]</scope>
    <source>
        <strain evidence="12">DSM 44938</strain>
    </source>
</reference>
<evidence type="ECO:0000256" key="9">
    <source>
        <dbReference type="SAM" id="Phobius"/>
    </source>
</evidence>
<dbReference type="PROSITE" id="PS50850">
    <property type="entry name" value="MFS"/>
    <property type="match status" value="1"/>
</dbReference>
<feature type="transmembrane region" description="Helical" evidence="9">
    <location>
        <begin position="424"/>
        <end position="447"/>
    </location>
</feature>
<evidence type="ECO:0000256" key="6">
    <source>
        <dbReference type="ARBA" id="ARBA00023136"/>
    </source>
</evidence>
<feature type="transmembrane region" description="Helical" evidence="9">
    <location>
        <begin position="76"/>
        <end position="95"/>
    </location>
</feature>